<evidence type="ECO:0000313" key="2">
    <source>
        <dbReference type="EnsemblPlants" id="ONIVA02G30220.1"/>
    </source>
</evidence>
<organism evidence="2">
    <name type="scientific">Oryza nivara</name>
    <name type="common">Indian wild rice</name>
    <name type="synonym">Oryza sativa f. spontanea</name>
    <dbReference type="NCBI Taxonomy" id="4536"/>
    <lineage>
        <taxon>Eukaryota</taxon>
        <taxon>Viridiplantae</taxon>
        <taxon>Streptophyta</taxon>
        <taxon>Embryophyta</taxon>
        <taxon>Tracheophyta</taxon>
        <taxon>Spermatophyta</taxon>
        <taxon>Magnoliopsida</taxon>
        <taxon>Liliopsida</taxon>
        <taxon>Poales</taxon>
        <taxon>Poaceae</taxon>
        <taxon>BOP clade</taxon>
        <taxon>Oryzoideae</taxon>
        <taxon>Oryzeae</taxon>
        <taxon>Oryzinae</taxon>
        <taxon>Oryza</taxon>
    </lineage>
</organism>
<keyword evidence="3" id="KW-1185">Reference proteome</keyword>
<feature type="transmembrane region" description="Helical" evidence="1">
    <location>
        <begin position="12"/>
        <end position="27"/>
    </location>
</feature>
<protein>
    <submittedName>
        <fullName evidence="2">Uncharacterized protein</fullName>
    </submittedName>
</protein>
<feature type="transmembrane region" description="Helical" evidence="1">
    <location>
        <begin position="48"/>
        <end position="67"/>
    </location>
</feature>
<reference evidence="2" key="1">
    <citation type="submission" date="2015-04" db="UniProtKB">
        <authorList>
            <consortium name="EnsemblPlants"/>
        </authorList>
    </citation>
    <scope>IDENTIFICATION</scope>
    <source>
        <strain evidence="2">SL10</strain>
    </source>
</reference>
<accession>A0A0E0GB43</accession>
<keyword evidence="1" id="KW-1133">Transmembrane helix</keyword>
<dbReference type="HOGENOM" id="CLU_2798330_0_0_1"/>
<dbReference type="EnsemblPlants" id="ONIVA02G30220.1">
    <property type="protein sequence ID" value="ONIVA02G30220.1"/>
    <property type="gene ID" value="ONIVA02G30220"/>
</dbReference>
<dbReference type="Gramene" id="ONIVA02G30220.1">
    <property type="protein sequence ID" value="ONIVA02G30220.1"/>
    <property type="gene ID" value="ONIVA02G30220"/>
</dbReference>
<keyword evidence="1" id="KW-0812">Transmembrane</keyword>
<dbReference type="AlphaFoldDB" id="A0A0E0GB43"/>
<evidence type="ECO:0000256" key="1">
    <source>
        <dbReference type="SAM" id="Phobius"/>
    </source>
</evidence>
<dbReference type="Proteomes" id="UP000006591">
    <property type="component" value="Chromosome 2"/>
</dbReference>
<proteinExistence type="predicted"/>
<name>A0A0E0GB43_ORYNI</name>
<reference evidence="2" key="2">
    <citation type="submission" date="2018-04" db="EMBL/GenBank/DDBJ databases">
        <title>OnivRS2 (Oryza nivara Reference Sequence Version 2).</title>
        <authorList>
            <person name="Zhang J."/>
            <person name="Kudrna D."/>
            <person name="Lee S."/>
            <person name="Talag J."/>
            <person name="Rajasekar S."/>
            <person name="Welchert J."/>
            <person name="Hsing Y.-I."/>
            <person name="Wing R.A."/>
        </authorList>
    </citation>
    <scope>NUCLEOTIDE SEQUENCE [LARGE SCALE GENOMIC DNA]</scope>
    <source>
        <strain evidence="2">SL10</strain>
    </source>
</reference>
<keyword evidence="1" id="KW-0472">Membrane</keyword>
<evidence type="ECO:0000313" key="3">
    <source>
        <dbReference type="Proteomes" id="UP000006591"/>
    </source>
</evidence>
<sequence length="68" mass="7952">MSGDHDRERAYQLVIPIPWEILVLYLLRQLKIFCVHTNRLHTSTKDRILLLANKPALVFLCFCISSVK</sequence>